<feature type="region of interest" description="Disordered" evidence="1">
    <location>
        <begin position="230"/>
        <end position="265"/>
    </location>
</feature>
<proteinExistence type="predicted"/>
<comment type="caution">
    <text evidence="2">The sequence shown here is derived from an EMBL/GenBank/DDBJ whole genome shotgun (WGS) entry which is preliminary data.</text>
</comment>
<dbReference type="AlphaFoldDB" id="A0A3N1G8T5"/>
<protein>
    <recommendedName>
        <fullName evidence="4">Tetratricopeptide repeat protein</fullName>
    </recommendedName>
</protein>
<keyword evidence="3" id="KW-1185">Reference proteome</keyword>
<gene>
    <name evidence="2" type="ORF">EDC03_3261</name>
</gene>
<organism evidence="2 3">
    <name type="scientific">Pseudokineococcus lusitanus</name>
    <dbReference type="NCBI Taxonomy" id="763993"/>
    <lineage>
        <taxon>Bacteria</taxon>
        <taxon>Bacillati</taxon>
        <taxon>Actinomycetota</taxon>
        <taxon>Actinomycetes</taxon>
        <taxon>Kineosporiales</taxon>
        <taxon>Kineosporiaceae</taxon>
        <taxon>Pseudokineococcus</taxon>
    </lineage>
</organism>
<dbReference type="InterPro" id="IPR011990">
    <property type="entry name" value="TPR-like_helical_dom_sf"/>
</dbReference>
<feature type="region of interest" description="Disordered" evidence="1">
    <location>
        <begin position="1"/>
        <end position="54"/>
    </location>
</feature>
<reference evidence="2 3" key="1">
    <citation type="journal article" date="2015" name="Stand. Genomic Sci.">
        <title>Genomic Encyclopedia of Bacterial and Archaeal Type Strains, Phase III: the genomes of soil and plant-associated and newly described type strains.</title>
        <authorList>
            <person name="Whitman W.B."/>
            <person name="Woyke T."/>
            <person name="Klenk H.P."/>
            <person name="Zhou Y."/>
            <person name="Lilburn T.G."/>
            <person name="Beck B.J."/>
            <person name="De Vos P."/>
            <person name="Vandamme P."/>
            <person name="Eisen J.A."/>
            <person name="Garrity G."/>
            <person name="Hugenholtz P."/>
            <person name="Kyrpides N.C."/>
        </authorList>
    </citation>
    <scope>NUCLEOTIDE SEQUENCE [LARGE SCALE GENOMIC DNA]</scope>
    <source>
        <strain evidence="2 3">CECT 7306</strain>
    </source>
</reference>
<evidence type="ECO:0000256" key="1">
    <source>
        <dbReference type="SAM" id="MobiDB-lite"/>
    </source>
</evidence>
<dbReference type="Gene3D" id="1.25.40.10">
    <property type="entry name" value="Tetratricopeptide repeat domain"/>
    <property type="match status" value="1"/>
</dbReference>
<dbReference type="Proteomes" id="UP000276232">
    <property type="component" value="Unassembled WGS sequence"/>
</dbReference>
<evidence type="ECO:0000313" key="2">
    <source>
        <dbReference type="EMBL" id="ROP26624.1"/>
    </source>
</evidence>
<evidence type="ECO:0000313" key="3">
    <source>
        <dbReference type="Proteomes" id="UP000276232"/>
    </source>
</evidence>
<feature type="compositionally biased region" description="Basic and acidic residues" evidence="1">
    <location>
        <begin position="1"/>
        <end position="19"/>
    </location>
</feature>
<accession>A0A3N1G8T5</accession>
<name>A0A3N1G8T5_9ACTN</name>
<dbReference type="EMBL" id="RJKN01000011">
    <property type="protein sequence ID" value="ROP26624.1"/>
    <property type="molecule type" value="Genomic_DNA"/>
</dbReference>
<evidence type="ECO:0008006" key="4">
    <source>
        <dbReference type="Google" id="ProtNLM"/>
    </source>
</evidence>
<sequence length="265" mass="28121">MGGGPRREDSRGGPRRDHGPSSGAPRGAWGDRSDAPPRAPRVVEPTIPDDVTPDALDRDVRRDLSSLSADNAAEVARHLVMVGVLLDDEPEKALAHARAAQRRAGRVGVVREAMGLAAYRAGLYDEALRELRTARRLTGSQALLPVMADCERGLGRPERALEAAAGPAAQELDRAGRLELAIVVAGARQDLGELDAAVLELQLPELKGSVPPELREAQARLREAYEDALVAAGRRAPRPEAPQDGGPAGPPADDDDAVLWVEDPS</sequence>
<dbReference type="InParanoid" id="A0A3N1G8T5"/>